<dbReference type="EMBL" id="LIDT01000013">
    <property type="protein sequence ID" value="OCR33952.1"/>
    <property type="molecule type" value="Genomic_DNA"/>
</dbReference>
<evidence type="ECO:0000256" key="1">
    <source>
        <dbReference type="SAM" id="Phobius"/>
    </source>
</evidence>
<sequence length="348" mass="39709">MYDIGIKDLVKTMDETKLLNYLKGESDAEECLEVEAWYHASAEHKKQLDQLYYMLFVGERKVAMDGVDTENSLSVLKDRIKQKESEKKSVHRIRVSKWKRYAMPLAAFLCGLLVSVGALYWISSGKSAGYIFATESGQRAQAVLPDGTKVWLNASTQIVYKPSFWKRERQVDLSGEAYFEVSRNKTKPFVVNSNDVRTCVLGTKFNVRARPSEEKVVTTLLKGSVKVQLPGQSEEEGILLKPGQMLSVDTRTMQPMLTEANRPGDVLLWINGKLKFEQATLQEIVQCLEKHFDVHFIISDAQLQKDRFTCTFSTDDDIRQILSILALTKRFDYKCEDNNIILTPKTNR</sequence>
<keyword evidence="1" id="KW-1133">Transmembrane helix</keyword>
<dbReference type="PANTHER" id="PTHR30273">
    <property type="entry name" value="PERIPLASMIC SIGNAL SENSOR AND SIGMA FACTOR ACTIVATOR FECR-RELATED"/>
    <property type="match status" value="1"/>
</dbReference>
<dbReference type="FunFam" id="2.60.120.1440:FF:000001">
    <property type="entry name" value="Putative anti-sigma factor"/>
    <property type="match status" value="1"/>
</dbReference>
<evidence type="ECO:0000259" key="2">
    <source>
        <dbReference type="Pfam" id="PF04773"/>
    </source>
</evidence>
<keyword evidence="1" id="KW-0472">Membrane</keyword>
<dbReference type="Pfam" id="PF16344">
    <property type="entry name" value="FecR_C"/>
    <property type="match status" value="1"/>
</dbReference>
<accession>A0A853PXJ3</accession>
<name>A0A853PXJ3_BACFG</name>
<dbReference type="InterPro" id="IPR012373">
    <property type="entry name" value="Ferrdict_sens_TM"/>
</dbReference>
<dbReference type="InterPro" id="IPR032508">
    <property type="entry name" value="FecR_C"/>
</dbReference>
<organism evidence="4 5">
    <name type="scientific">Bacteroides fragilis</name>
    <dbReference type="NCBI Taxonomy" id="817"/>
    <lineage>
        <taxon>Bacteria</taxon>
        <taxon>Pseudomonadati</taxon>
        <taxon>Bacteroidota</taxon>
        <taxon>Bacteroidia</taxon>
        <taxon>Bacteroidales</taxon>
        <taxon>Bacteroidaceae</taxon>
        <taxon>Bacteroides</taxon>
    </lineage>
</organism>
<dbReference type="PANTHER" id="PTHR30273:SF2">
    <property type="entry name" value="PROTEIN FECR"/>
    <property type="match status" value="1"/>
</dbReference>
<proteinExistence type="predicted"/>
<feature type="transmembrane region" description="Helical" evidence="1">
    <location>
        <begin position="101"/>
        <end position="122"/>
    </location>
</feature>
<dbReference type="Proteomes" id="UP000093197">
    <property type="component" value="Unassembled WGS sequence"/>
</dbReference>
<evidence type="ECO:0000259" key="3">
    <source>
        <dbReference type="Pfam" id="PF16344"/>
    </source>
</evidence>
<reference evidence="4 5" key="1">
    <citation type="journal article" date="2016" name="PLoS ONE">
        <title>Genomic Diversity of Enterotoxigenic Strains of Bacteroides fragilis.</title>
        <authorList>
            <person name="Pierce J.V."/>
            <person name="Bernstein H.D."/>
        </authorList>
    </citation>
    <scope>NUCLEOTIDE SEQUENCE [LARGE SCALE GENOMIC DNA]</scope>
    <source>
        <strain evidence="4 5">20793-3</strain>
    </source>
</reference>
<dbReference type="PIRSF" id="PIRSF018266">
    <property type="entry name" value="FecR"/>
    <property type="match status" value="1"/>
</dbReference>
<dbReference type="Gene3D" id="2.60.120.1440">
    <property type="match status" value="1"/>
</dbReference>
<dbReference type="Gene3D" id="3.55.50.30">
    <property type="match status" value="1"/>
</dbReference>
<dbReference type="GO" id="GO:0016989">
    <property type="term" value="F:sigma factor antagonist activity"/>
    <property type="evidence" value="ECO:0007669"/>
    <property type="project" value="TreeGrafter"/>
</dbReference>
<dbReference type="InterPro" id="IPR006860">
    <property type="entry name" value="FecR"/>
</dbReference>
<evidence type="ECO:0000313" key="4">
    <source>
        <dbReference type="EMBL" id="OCR33952.1"/>
    </source>
</evidence>
<dbReference type="Pfam" id="PF04773">
    <property type="entry name" value="FecR"/>
    <property type="match status" value="1"/>
</dbReference>
<keyword evidence="1" id="KW-0812">Transmembrane</keyword>
<feature type="domain" description="Protein FecR C-terminal" evidence="3">
    <location>
        <begin position="273"/>
        <end position="342"/>
    </location>
</feature>
<evidence type="ECO:0000313" key="5">
    <source>
        <dbReference type="Proteomes" id="UP000093197"/>
    </source>
</evidence>
<dbReference type="AlphaFoldDB" id="A0A853PXJ3"/>
<protein>
    <submittedName>
        <fullName evidence="4">Anti-sigma factor</fullName>
    </submittedName>
</protein>
<feature type="domain" description="FecR protein" evidence="2">
    <location>
        <begin position="133"/>
        <end position="226"/>
    </location>
</feature>
<gene>
    <name evidence="4" type="ORF">AC094_13590</name>
</gene>
<comment type="caution">
    <text evidence="4">The sequence shown here is derived from an EMBL/GenBank/DDBJ whole genome shotgun (WGS) entry which is preliminary data.</text>
</comment>